<evidence type="ECO:0000313" key="7">
    <source>
        <dbReference type="Proteomes" id="UP000318447"/>
    </source>
</evidence>
<gene>
    <name evidence="4" type="ORF">CGC21_38650</name>
    <name evidence="3" type="ORF">LDBPK_366850</name>
    <name evidence="2" type="ORF">LdCL_360081000</name>
</gene>
<keyword evidence="6" id="KW-1185">Reference proteome</keyword>
<accession>A0A3S7XCB3</accession>
<reference evidence="3" key="2">
    <citation type="submission" date="2011-01" db="EMBL/GenBank/DDBJ databases">
        <authorList>
            <person name="Zhao B.P."/>
            <person name="Ren Z.A."/>
            <person name="Li C.D."/>
        </authorList>
    </citation>
    <scope>NUCLEOTIDE SEQUENCE</scope>
    <source>
        <strain evidence="3">BPK282A1</strain>
    </source>
</reference>
<evidence type="ECO:0000313" key="6">
    <source>
        <dbReference type="Proteomes" id="UP000274082"/>
    </source>
</evidence>
<dbReference type="VEuPathDB" id="TriTrypDB:LdBPK_366850.1"/>
<evidence type="ECO:0000259" key="1">
    <source>
        <dbReference type="Pfam" id="PF01738"/>
    </source>
</evidence>
<evidence type="ECO:0000313" key="3">
    <source>
        <dbReference type="EMBL" id="CBZ39120.1"/>
    </source>
</evidence>
<dbReference type="GO" id="GO:0016787">
    <property type="term" value="F:hydrolase activity"/>
    <property type="evidence" value="ECO:0007669"/>
    <property type="project" value="UniProtKB-KW"/>
</dbReference>
<protein>
    <submittedName>
        <fullName evidence="4">Dienelactone hydrolase family protein</fullName>
    </submittedName>
    <submittedName>
        <fullName evidence="3">Similarity to endo-1-like protein</fullName>
    </submittedName>
</protein>
<feature type="domain" description="Dienelactone hydrolase" evidence="1">
    <location>
        <begin position="29"/>
        <end position="237"/>
    </location>
</feature>
<dbReference type="Proteomes" id="UP000274082">
    <property type="component" value="Chromosome 36"/>
</dbReference>
<dbReference type="EMBL" id="RHLC01000055">
    <property type="protein sequence ID" value="TPP53346.1"/>
    <property type="molecule type" value="Genomic_DNA"/>
</dbReference>
<accession>E9BV41</accession>
<reference evidence="5" key="3">
    <citation type="submission" date="2011-02" db="EMBL/GenBank/DDBJ databases">
        <title>Whole genome sequencing of Leishmania donovani clinical lines reveals dynamic variation related to drug resistance.</title>
        <authorList>
            <person name="Downing T."/>
            <person name="Imamura H."/>
            <person name="Sanders M."/>
            <person name="Decuypere S."/>
            <person name="Hertz-Fowler C."/>
            <person name="Clark T.G."/>
            <person name="Rijal S."/>
            <person name="Sundar S."/>
            <person name="Quail M.A."/>
            <person name="De Doncker S."/>
            <person name="Maes I."/>
            <person name="Vanaerschot M."/>
            <person name="Stark O."/>
            <person name="Schonian G."/>
            <person name="Dujardin J.C."/>
            <person name="Berriman M."/>
        </authorList>
    </citation>
    <scope>NUCLEOTIDE SEQUENCE [LARGE SCALE GENOMIC DNA]</scope>
    <source>
        <strain evidence="5">BPK282A1</strain>
    </source>
</reference>
<evidence type="ECO:0000313" key="2">
    <source>
        <dbReference type="EMBL" id="AYU84090.1"/>
    </source>
</evidence>
<organism evidence="2 6">
    <name type="scientific">Leishmania donovani</name>
    <dbReference type="NCBI Taxonomy" id="5661"/>
    <lineage>
        <taxon>Eukaryota</taxon>
        <taxon>Discoba</taxon>
        <taxon>Euglenozoa</taxon>
        <taxon>Kinetoplastea</taxon>
        <taxon>Metakinetoplastina</taxon>
        <taxon>Trypanosomatida</taxon>
        <taxon>Trypanosomatidae</taxon>
        <taxon>Leishmaniinae</taxon>
        <taxon>Leishmania</taxon>
    </lineage>
</organism>
<evidence type="ECO:0000313" key="4">
    <source>
        <dbReference type="EMBL" id="TPP53346.1"/>
    </source>
</evidence>
<reference evidence="4" key="5">
    <citation type="submission" date="2019-02" db="EMBL/GenBank/DDBJ databases">
        <title>FDA dAtabase for Regulatory Grade micrObial Sequences (FDA-ARGOS): Supporting development and validation of Infectious Disease Dx tests.</title>
        <authorList>
            <person name="Duncan R."/>
            <person name="Fisher C."/>
            <person name="Tallon L.J."/>
            <person name="Sadzewicz L."/>
            <person name="Sengamalay N."/>
            <person name="Ott S."/>
            <person name="Godinez A."/>
            <person name="Nagaraj S."/>
            <person name="Nadendla S."/>
            <person name="Sichtig H."/>
        </authorList>
    </citation>
    <scope>NUCLEOTIDE SEQUENCE</scope>
    <source>
        <strain evidence="4">FDAARGOS_361</strain>
    </source>
</reference>
<dbReference type="Proteomes" id="UP000008980">
    <property type="component" value="Chromosome 36"/>
</dbReference>
<dbReference type="OrthoDB" id="2147163at2759"/>
<dbReference type="AlphaFoldDB" id="A0A3S7XCB3"/>
<reference evidence="2 6" key="4">
    <citation type="journal article" date="2018" name="Sci. Rep.">
        <title>A complete Leishmania donovani reference genome identifies novel genetic variations associated with virulence.</title>
        <authorList>
            <person name="Lypaczewski P."/>
            <person name="Hoshizaki J."/>
            <person name="Zhang W.-W."/>
            <person name="McCall L.-I."/>
            <person name="Torcivia-Rodriguez J."/>
            <person name="Simonyan V."/>
            <person name="Kaur A."/>
            <person name="Dewar K."/>
            <person name="Matlashewski G."/>
        </authorList>
    </citation>
    <scope>NUCLEOTIDE SEQUENCE [LARGE SCALE GENOMIC DNA]</scope>
    <source>
        <strain evidence="2 6">LdCL</strain>
    </source>
</reference>
<dbReference type="VEuPathDB" id="TriTrypDB:LDHU3_36.9130"/>
<reference evidence="3 5" key="1">
    <citation type="journal article" date="2011" name="Genome Res.">
        <title>Whole genome sequencing of multiple Leishmania donovani clinical isolates provides insights into population structure and mechanisms of drug resistance.</title>
        <authorList>
            <person name="Downing T."/>
            <person name="Imamura H."/>
            <person name="Decuypere S."/>
            <person name="Clark T.G."/>
            <person name="Coombs G.H."/>
            <person name="Cotton J.A."/>
            <person name="Hilley J.D."/>
            <person name="de Doncker S."/>
            <person name="Maes I."/>
            <person name="Mottram J.C."/>
            <person name="Quail M.A."/>
            <person name="Rijal S."/>
            <person name="Sanders M."/>
            <person name="Schonian G."/>
            <person name="Stark O."/>
            <person name="Sundar S."/>
            <person name="Vanaerschot M."/>
            <person name="Hertz-Fowler C."/>
            <person name="Dujardin J.C."/>
            <person name="Berriman M."/>
        </authorList>
    </citation>
    <scope>NUCLEOTIDE SEQUENCE [LARGE SCALE GENOMIC DNA]</scope>
    <source>
        <strain evidence="3 5">BPK282A1</strain>
    </source>
</reference>
<proteinExistence type="predicted"/>
<dbReference type="Pfam" id="PF01738">
    <property type="entry name" value="DLH"/>
    <property type="match status" value="1"/>
</dbReference>
<dbReference type="Gene3D" id="3.40.50.1820">
    <property type="entry name" value="alpha/beta hydrolase"/>
    <property type="match status" value="1"/>
</dbReference>
<name>A0A3S7XCB3_LEIDO</name>
<dbReference type="PANTHER" id="PTHR17630:SF44">
    <property type="entry name" value="PROTEIN AIM2"/>
    <property type="match status" value="1"/>
</dbReference>
<dbReference type="PANTHER" id="PTHR17630">
    <property type="entry name" value="DIENELACTONE HYDROLASE"/>
    <property type="match status" value="1"/>
</dbReference>
<dbReference type="EMBL" id="FR799623">
    <property type="protein sequence ID" value="CBZ39120.1"/>
    <property type="molecule type" value="Genomic_DNA"/>
</dbReference>
<dbReference type="SUPFAM" id="SSF53474">
    <property type="entry name" value="alpha/beta-Hydrolases"/>
    <property type="match status" value="1"/>
</dbReference>
<dbReference type="InterPro" id="IPR002925">
    <property type="entry name" value="Dienelactn_hydro"/>
</dbReference>
<dbReference type="VEuPathDB" id="TriTrypDB:LdCL_360081000"/>
<keyword evidence="4" id="KW-0378">Hydrolase</keyword>
<dbReference type="RefSeq" id="XP_003865796.1">
    <property type="nucleotide sequence ID" value="XM_003865748.1"/>
</dbReference>
<evidence type="ECO:0000313" key="5">
    <source>
        <dbReference type="Proteomes" id="UP000008980"/>
    </source>
</evidence>
<dbReference type="OMA" id="WGGKIAC"/>
<dbReference type="GeneID" id="13386650"/>
<dbReference type="EMBL" id="CP029535">
    <property type="protein sequence ID" value="AYU84090.1"/>
    <property type="molecule type" value="Genomic_DNA"/>
</dbReference>
<dbReference type="Proteomes" id="UP000318447">
    <property type="component" value="Unassembled WGS sequence"/>
</dbReference>
<dbReference type="KEGG" id="ldo:LDBPK_366850"/>
<sequence>MSTDPPNRCCPTEKGAAQCVYSPAGNDLYVVGPHNSKAGVVLVCDIFGLLPNSKRFADVLAEHGFLVVMPDFFGPLAWPESEWPADFQSTRWLQYAEKITQFDTFVPRMEAAIALLRQMGCAKVGAIGMCWGAALPFMMAAQGKIDAAATAHPSFFTADRVRAAKTPVLVLPSKDEPPMDDVEAAVNSHPMEPHVHKRFDTLHHGFFGARYNPDAYTAEEMKDVETARQLVLDFFKKSLH</sequence>
<reference evidence="7" key="6">
    <citation type="submission" date="2019-02" db="EMBL/GenBank/DDBJ databases">
        <title>FDA dAtabase for Regulatory Grade micrObial Sequences (FDA-ARGOS): Supporting development and validation of Infectious Disease Dx tests.</title>
        <authorList>
            <person name="Duncan R."/>
            <person name="Fisher C."/>
            <person name="Tallon L."/>
            <person name="Sadzewicz L."/>
            <person name="Sengamalay N."/>
            <person name="Ott S."/>
            <person name="Godinez A."/>
            <person name="Nagaraj S."/>
            <person name="Vavikolanu K."/>
            <person name="Nadendla S."/>
            <person name="Aluvathingal J."/>
            <person name="Sichtig H."/>
        </authorList>
    </citation>
    <scope>NUCLEOTIDE SEQUENCE [LARGE SCALE GENOMIC DNA]</scope>
    <source>
        <strain evidence="7">FDAARGOS_361</strain>
    </source>
</reference>
<dbReference type="InterPro" id="IPR029058">
    <property type="entry name" value="AB_hydrolase_fold"/>
</dbReference>